<evidence type="ECO:0000313" key="4">
    <source>
        <dbReference type="Proteomes" id="UP001247620"/>
    </source>
</evidence>
<keyword evidence="1" id="KW-0732">Signal</keyword>
<dbReference type="Pfam" id="PF14583">
    <property type="entry name" value="Pectate_lyase22"/>
    <property type="match status" value="1"/>
</dbReference>
<evidence type="ECO:0000259" key="2">
    <source>
        <dbReference type="Pfam" id="PF14583"/>
    </source>
</evidence>
<dbReference type="GO" id="GO:0047487">
    <property type="term" value="F:oligogalacturonide lyase activity"/>
    <property type="evidence" value="ECO:0007669"/>
    <property type="project" value="UniProtKB-EC"/>
</dbReference>
<dbReference type="Proteomes" id="UP001247620">
    <property type="component" value="Unassembled WGS sequence"/>
</dbReference>
<accession>A0ABU1TCJ3</accession>
<dbReference type="SUPFAM" id="SSF82171">
    <property type="entry name" value="DPP6 N-terminal domain-like"/>
    <property type="match status" value="1"/>
</dbReference>
<keyword evidence="3" id="KW-0456">Lyase</keyword>
<dbReference type="EMBL" id="JAVDUU010000003">
    <property type="protein sequence ID" value="MDR6942986.1"/>
    <property type="molecule type" value="Genomic_DNA"/>
</dbReference>
<dbReference type="Gene3D" id="2.130.10.10">
    <property type="entry name" value="YVTN repeat-like/Quinoprotein amine dehydrogenase"/>
    <property type="match status" value="1"/>
</dbReference>
<gene>
    <name evidence="3" type="ORF">J2W55_002839</name>
</gene>
<organism evidence="3 4">
    <name type="scientific">Mucilaginibacter pocheonensis</name>
    <dbReference type="NCBI Taxonomy" id="398050"/>
    <lineage>
        <taxon>Bacteria</taxon>
        <taxon>Pseudomonadati</taxon>
        <taxon>Bacteroidota</taxon>
        <taxon>Sphingobacteriia</taxon>
        <taxon>Sphingobacteriales</taxon>
        <taxon>Sphingobacteriaceae</taxon>
        <taxon>Mucilaginibacter</taxon>
    </lineage>
</organism>
<evidence type="ECO:0000256" key="1">
    <source>
        <dbReference type="SAM" id="SignalP"/>
    </source>
</evidence>
<evidence type="ECO:0000313" key="3">
    <source>
        <dbReference type="EMBL" id="MDR6942986.1"/>
    </source>
</evidence>
<comment type="caution">
    <text evidence="3">The sequence shown here is derived from an EMBL/GenBank/DDBJ whole genome shotgun (WGS) entry which is preliminary data.</text>
</comment>
<reference evidence="3 4" key="1">
    <citation type="submission" date="2023-07" db="EMBL/GenBank/DDBJ databases">
        <title>Sorghum-associated microbial communities from plants grown in Nebraska, USA.</title>
        <authorList>
            <person name="Schachtman D."/>
        </authorList>
    </citation>
    <scope>NUCLEOTIDE SEQUENCE [LARGE SCALE GENOMIC DNA]</scope>
    <source>
        <strain evidence="3 4">3262</strain>
    </source>
</reference>
<feature type="chain" id="PRO_5046550187" evidence="1">
    <location>
        <begin position="25"/>
        <end position="409"/>
    </location>
</feature>
<name>A0ABU1TCJ3_9SPHI</name>
<dbReference type="RefSeq" id="WP_310096565.1">
    <property type="nucleotide sequence ID" value="NZ_JAVDUU010000003.1"/>
</dbReference>
<feature type="signal peptide" evidence="1">
    <location>
        <begin position="1"/>
        <end position="24"/>
    </location>
</feature>
<dbReference type="EC" id="4.2.2.6" evidence="3"/>
<sequence>MSFRKHLTLMTIAFLQANLSAIMAQNVMETGGTKPMPAQWIDKVTGHKVVRLVNREGDNASFYFNNTPFVSQQKSEGDLMVFYGKTEKGMQLFTVNLKTQKTEQLTNRQKVSGEMVCAKTHEAFYQSGDSIFAVNVNTHKTRFIYAFAPDFKGRVGTINADGTFMACVKATGDEEREILAKYPEKHDFFNRIYDAHIQHTLYVLDVKYKTLKQIRQENEWTNHLLFSPTDPYNLSYCHEGPWEKVDRIWNINIKTGENKLLHKRTMVNEIAGHEFFSPLGNTEWFDLQKPKGQTFFLAGINMKTGKEDRVYQMDRNEWSIHFNVTKDEQTFAGDGGNAGQVAKAPDGMWIYLFKPDGDHFKSEKLVNMKNHNYHLEPNVHFSPDEKWVIFRANFEGREGIYAVEVAKHQ</sequence>
<feature type="domain" description="Oligogalacturonate lyase" evidence="2">
    <location>
        <begin position="40"/>
        <end position="406"/>
    </location>
</feature>
<proteinExistence type="predicted"/>
<keyword evidence="4" id="KW-1185">Reference proteome</keyword>
<dbReference type="InterPro" id="IPR027946">
    <property type="entry name" value="Ogl_dom"/>
</dbReference>
<protein>
    <submittedName>
        <fullName evidence="3">Oligogalacturonide lyase</fullName>
        <ecNumber evidence="3">4.2.2.6</ecNumber>
    </submittedName>
</protein>
<dbReference type="InterPro" id="IPR015943">
    <property type="entry name" value="WD40/YVTN_repeat-like_dom_sf"/>
</dbReference>